<dbReference type="EMBL" id="QGKW02001940">
    <property type="protein sequence ID" value="KAF2558188.1"/>
    <property type="molecule type" value="Genomic_DNA"/>
</dbReference>
<feature type="region of interest" description="Disordered" evidence="1">
    <location>
        <begin position="1"/>
        <end position="70"/>
    </location>
</feature>
<name>A0A8S9HTJ1_BRACR</name>
<gene>
    <name evidence="2" type="ORF">F2Q68_00015913</name>
</gene>
<accession>A0A8S9HTJ1</accession>
<dbReference type="Proteomes" id="UP000712281">
    <property type="component" value="Unassembled WGS sequence"/>
</dbReference>
<organism evidence="2 3">
    <name type="scientific">Brassica cretica</name>
    <name type="common">Mustard</name>
    <dbReference type="NCBI Taxonomy" id="69181"/>
    <lineage>
        <taxon>Eukaryota</taxon>
        <taxon>Viridiplantae</taxon>
        <taxon>Streptophyta</taxon>
        <taxon>Embryophyta</taxon>
        <taxon>Tracheophyta</taxon>
        <taxon>Spermatophyta</taxon>
        <taxon>Magnoliopsida</taxon>
        <taxon>eudicotyledons</taxon>
        <taxon>Gunneridae</taxon>
        <taxon>Pentapetalae</taxon>
        <taxon>rosids</taxon>
        <taxon>malvids</taxon>
        <taxon>Brassicales</taxon>
        <taxon>Brassicaceae</taxon>
        <taxon>Brassiceae</taxon>
        <taxon>Brassica</taxon>
    </lineage>
</organism>
<sequence>MRNKRENKSNNKTENRVNKEYLLDQVSGSGDNDRGVMAEKRPFLSSPPPPRDEATRAATRPEFPTRVACV</sequence>
<evidence type="ECO:0000313" key="3">
    <source>
        <dbReference type="Proteomes" id="UP000712281"/>
    </source>
</evidence>
<reference evidence="2" key="1">
    <citation type="submission" date="2019-12" db="EMBL/GenBank/DDBJ databases">
        <title>Genome sequencing and annotation of Brassica cretica.</title>
        <authorList>
            <person name="Studholme D.J."/>
            <person name="Sarris P.F."/>
        </authorList>
    </citation>
    <scope>NUCLEOTIDE SEQUENCE</scope>
    <source>
        <strain evidence="2">PFS-001/15</strain>
        <tissue evidence="2">Leaf</tissue>
    </source>
</reference>
<proteinExistence type="predicted"/>
<protein>
    <submittedName>
        <fullName evidence="2">Uncharacterized protein</fullName>
    </submittedName>
</protein>
<evidence type="ECO:0000313" key="2">
    <source>
        <dbReference type="EMBL" id="KAF2558188.1"/>
    </source>
</evidence>
<feature type="compositionally biased region" description="Basic and acidic residues" evidence="1">
    <location>
        <begin position="31"/>
        <end position="42"/>
    </location>
</feature>
<evidence type="ECO:0000256" key="1">
    <source>
        <dbReference type="SAM" id="MobiDB-lite"/>
    </source>
</evidence>
<feature type="compositionally biased region" description="Basic and acidic residues" evidence="1">
    <location>
        <begin position="1"/>
        <end position="22"/>
    </location>
</feature>
<comment type="caution">
    <text evidence="2">The sequence shown here is derived from an EMBL/GenBank/DDBJ whole genome shotgun (WGS) entry which is preliminary data.</text>
</comment>
<dbReference type="AlphaFoldDB" id="A0A8S9HTJ1"/>